<dbReference type="SMART" id="SM00241">
    <property type="entry name" value="ZP"/>
    <property type="match status" value="1"/>
</dbReference>
<dbReference type="GO" id="GO:0008270">
    <property type="term" value="F:zinc ion binding"/>
    <property type="evidence" value="ECO:0007669"/>
    <property type="project" value="InterPro"/>
</dbReference>
<dbReference type="GO" id="GO:0006508">
    <property type="term" value="P:proteolysis"/>
    <property type="evidence" value="ECO:0007669"/>
    <property type="project" value="InterPro"/>
</dbReference>
<dbReference type="Proteomes" id="UP000038045">
    <property type="component" value="Unplaced"/>
</dbReference>
<feature type="active site" description="Proton donor/acceptor" evidence="3">
    <location>
        <position position="389"/>
    </location>
</feature>
<name>A0A0N4ZBX3_PARTI</name>
<dbReference type="STRING" id="131310.A0A0N4ZBX3"/>
<keyword evidence="7" id="KW-1185">Reference proteome</keyword>
<dbReference type="WBParaSite" id="PTRK_0000502900.1">
    <property type="protein sequence ID" value="PTRK_0000502900.1"/>
    <property type="gene ID" value="PTRK_0000502900"/>
</dbReference>
<feature type="domain" description="ZP" evidence="5">
    <location>
        <begin position="465"/>
        <end position="801"/>
    </location>
</feature>
<dbReference type="InterPro" id="IPR050821">
    <property type="entry name" value="Cytosolic_carboxypeptidase"/>
</dbReference>
<dbReference type="Pfam" id="PF00246">
    <property type="entry name" value="Peptidase_M14"/>
    <property type="match status" value="1"/>
</dbReference>
<dbReference type="SMART" id="SM00631">
    <property type="entry name" value="Zn_pept"/>
    <property type="match status" value="1"/>
</dbReference>
<proteinExistence type="inferred from homology"/>
<evidence type="ECO:0000259" key="5">
    <source>
        <dbReference type="PROSITE" id="PS51034"/>
    </source>
</evidence>
<evidence type="ECO:0000259" key="6">
    <source>
        <dbReference type="PROSITE" id="PS52035"/>
    </source>
</evidence>
<reference evidence="8" key="1">
    <citation type="submission" date="2017-02" db="UniProtKB">
        <authorList>
            <consortium name="WormBaseParasite"/>
        </authorList>
    </citation>
    <scope>IDENTIFICATION</scope>
</reference>
<dbReference type="InterPro" id="IPR001507">
    <property type="entry name" value="ZP_dom"/>
</dbReference>
<comment type="cofactor">
    <cofactor evidence="1">
        <name>Zn(2+)</name>
        <dbReference type="ChEBI" id="CHEBI:29105"/>
    </cofactor>
</comment>
<evidence type="ECO:0000313" key="7">
    <source>
        <dbReference type="Proteomes" id="UP000038045"/>
    </source>
</evidence>
<evidence type="ECO:0000256" key="1">
    <source>
        <dbReference type="ARBA" id="ARBA00001947"/>
    </source>
</evidence>
<dbReference type="InterPro" id="IPR057475">
    <property type="entry name" value="CUT_C"/>
</dbReference>
<sequence length="897" mass="103413">MASSTISHIPGNISEKNFDVDNLERGCLIFNAQFESGNLGRVDIVNKNEYDLFIRPDTYNDRQRVWFNFQVRNAIPNQKVIFNLRNLSKKNVLFKKGVATPVVKEPGSDMWKRFKNSRIFYTENVPTDNPNVTTNCLTIYYQFKNENSYQFAYCIPYTYTKLQSFLHEKEIECSSIFRRQIIGKSILQNNIDLITITNNVNNLPKKQKIVVISARVHPGETPSSFAMHGLLDFLCSNDSCAVELRNEYVFKIIPMLNPDGVILGNYRSDCLGQDLNRQYIDPHHWATSTIYCIKNLVTQYANDSNIELQFCIDIHAHSQKTNSFCIGNIISKDMKNCDYQLIFPYMMSENTGEYSLSNTVFDMEDKKEGTFRRVLASIVPDTCFVYTYEISYFSYNELDEGDSSLCINYTQNDFENCGKNICLAVYKYNELKCHRRTFEMDRSFESFLSTRALNDFKKLGSPIIQCTPEKVKFSIETLKPFYGKIYVKGEFNKKQCGRSFSSNPHDEYYGSEYKEQINEENSFLGISQLIKKNNNFEYNVFQPDKLTDSNQPLIFNKVKHTYPPMGDGYYSRSFGRAKECPIVCPICEACNCGGRNRRSTSYWNDLVIPINECFSKRNSQIEPAAETVVFNVIVTFHKNFITKLDKSYQIICAYPEISRTVDTQIDVSAPKAKDISIIVNPPKCSYSLKDKNHNLVRHVNIGDEIIHEWNCESESKDVYVMVVKNCYVEDGNGRKELVIDDRGCSLDDNVLKTPVYSDNRLKAVVKSYVFKFPDRQYVDFQCSISICANHEQDCSNISPPICDDSVRRHKRNILNESEINTLDIHLHSQTLTVLETNKRLNAEPPEALPLEFSKINDFPVELCISFISFGLLIASGTFLFTVLSMTIVTLKFFKYFI</sequence>
<evidence type="ECO:0000256" key="4">
    <source>
        <dbReference type="SAM" id="Phobius"/>
    </source>
</evidence>
<evidence type="ECO:0000256" key="2">
    <source>
        <dbReference type="ARBA" id="ARBA00005988"/>
    </source>
</evidence>
<dbReference type="Gene3D" id="2.60.40.3120">
    <property type="match status" value="1"/>
</dbReference>
<evidence type="ECO:0000313" key="8">
    <source>
        <dbReference type="WBParaSite" id="PTRK_0000502900.1"/>
    </source>
</evidence>
<keyword evidence="4" id="KW-0472">Membrane</keyword>
<dbReference type="Gene3D" id="3.40.630.10">
    <property type="entry name" value="Zn peptidases"/>
    <property type="match status" value="1"/>
</dbReference>
<protein>
    <submittedName>
        <fullName evidence="8">ZP domain-containing protein</fullName>
    </submittedName>
</protein>
<dbReference type="PROSITE" id="PS51034">
    <property type="entry name" value="ZP_2"/>
    <property type="match status" value="1"/>
</dbReference>
<keyword evidence="4" id="KW-1133">Transmembrane helix</keyword>
<organism evidence="7 8">
    <name type="scientific">Parastrongyloides trichosuri</name>
    <name type="common">Possum-specific nematode worm</name>
    <dbReference type="NCBI Taxonomy" id="131310"/>
    <lineage>
        <taxon>Eukaryota</taxon>
        <taxon>Metazoa</taxon>
        <taxon>Ecdysozoa</taxon>
        <taxon>Nematoda</taxon>
        <taxon>Chromadorea</taxon>
        <taxon>Rhabditida</taxon>
        <taxon>Tylenchina</taxon>
        <taxon>Panagrolaimomorpha</taxon>
        <taxon>Strongyloidoidea</taxon>
        <taxon>Strongyloididae</taxon>
        <taxon>Parastrongyloides</taxon>
    </lineage>
</organism>
<dbReference type="Pfam" id="PF25301">
    <property type="entry name" value="CUT_C"/>
    <property type="match status" value="1"/>
</dbReference>
<dbReference type="PANTHER" id="PTHR12756">
    <property type="entry name" value="CYTOSOLIC CARBOXYPEPTIDASE"/>
    <property type="match status" value="1"/>
</dbReference>
<dbReference type="GO" id="GO:0004181">
    <property type="term" value="F:metallocarboxypeptidase activity"/>
    <property type="evidence" value="ECO:0007669"/>
    <property type="project" value="InterPro"/>
</dbReference>
<dbReference type="SUPFAM" id="SSF53187">
    <property type="entry name" value="Zn-dependent exopeptidases"/>
    <property type="match status" value="1"/>
</dbReference>
<dbReference type="InterPro" id="IPR040626">
    <property type="entry name" value="Pepdidase_M14_N"/>
</dbReference>
<dbReference type="PROSITE" id="PS52035">
    <property type="entry name" value="PEPTIDASE_M14"/>
    <property type="match status" value="1"/>
</dbReference>
<dbReference type="Pfam" id="PF18027">
    <property type="entry name" value="Pepdidase_M14_N"/>
    <property type="match status" value="1"/>
</dbReference>
<dbReference type="PANTHER" id="PTHR12756:SF9">
    <property type="entry name" value="CYTOSOLIC CARBOXYPEPTIDASE 6"/>
    <property type="match status" value="1"/>
</dbReference>
<dbReference type="InterPro" id="IPR000834">
    <property type="entry name" value="Peptidase_M14"/>
</dbReference>
<feature type="domain" description="Peptidase M14" evidence="6">
    <location>
        <begin position="155"/>
        <end position="413"/>
    </location>
</feature>
<dbReference type="Pfam" id="PF25057">
    <property type="entry name" value="CUT_N"/>
    <property type="match status" value="2"/>
</dbReference>
<comment type="similarity">
    <text evidence="2 3">Belongs to the peptidase M14 family.</text>
</comment>
<keyword evidence="4" id="KW-0812">Transmembrane</keyword>
<dbReference type="InterPro" id="IPR056953">
    <property type="entry name" value="CUT_N"/>
</dbReference>
<feature type="transmembrane region" description="Helical" evidence="4">
    <location>
        <begin position="866"/>
        <end position="893"/>
    </location>
</feature>
<evidence type="ECO:0000256" key="3">
    <source>
        <dbReference type="PROSITE-ProRule" id="PRU01379"/>
    </source>
</evidence>
<accession>A0A0N4ZBX3</accession>
<dbReference type="AlphaFoldDB" id="A0A0N4ZBX3"/>